<sequence>MDYDSSEEEEIVTVLMCSAIVSALAERKPSKKKRRCFLRMPPRTFDTLLELLRPAISKQDTNYRPAISAHDRLAMTIRSLATGETQRDVAFNFLAGRSTVSSIVAEVTQALWLVLEPLYL</sequence>
<accession>A0A9D4YRZ1</accession>
<evidence type="ECO:0000313" key="1">
    <source>
        <dbReference type="EMBL" id="KAH7987852.1"/>
    </source>
</evidence>
<proteinExistence type="predicted"/>
<gene>
    <name evidence="1" type="ORF">HPB52_024777</name>
</gene>
<name>A0A9D4YRZ1_RHISA</name>
<dbReference type="VEuPathDB" id="VectorBase:RSAN_053857"/>
<dbReference type="Proteomes" id="UP000821837">
    <property type="component" value="Unassembled WGS sequence"/>
</dbReference>
<organism evidence="1 2">
    <name type="scientific">Rhipicephalus sanguineus</name>
    <name type="common">Brown dog tick</name>
    <name type="synonym">Ixodes sanguineus</name>
    <dbReference type="NCBI Taxonomy" id="34632"/>
    <lineage>
        <taxon>Eukaryota</taxon>
        <taxon>Metazoa</taxon>
        <taxon>Ecdysozoa</taxon>
        <taxon>Arthropoda</taxon>
        <taxon>Chelicerata</taxon>
        <taxon>Arachnida</taxon>
        <taxon>Acari</taxon>
        <taxon>Parasitiformes</taxon>
        <taxon>Ixodida</taxon>
        <taxon>Ixodoidea</taxon>
        <taxon>Ixodidae</taxon>
        <taxon>Rhipicephalinae</taxon>
        <taxon>Rhipicephalus</taxon>
        <taxon>Rhipicephalus</taxon>
    </lineage>
</organism>
<dbReference type="EMBL" id="JABSTV010000030">
    <property type="protein sequence ID" value="KAH7987852.1"/>
    <property type="molecule type" value="Genomic_DNA"/>
</dbReference>
<reference evidence="1" key="2">
    <citation type="submission" date="2021-09" db="EMBL/GenBank/DDBJ databases">
        <authorList>
            <person name="Jia N."/>
            <person name="Wang J."/>
            <person name="Shi W."/>
            <person name="Du L."/>
            <person name="Sun Y."/>
            <person name="Zhan W."/>
            <person name="Jiang J."/>
            <person name="Wang Q."/>
            <person name="Zhang B."/>
            <person name="Ji P."/>
            <person name="Sakyi L.B."/>
            <person name="Cui X."/>
            <person name="Yuan T."/>
            <person name="Jiang B."/>
            <person name="Yang W."/>
            <person name="Lam T.T.-Y."/>
            <person name="Chang Q."/>
            <person name="Ding S."/>
            <person name="Wang X."/>
            <person name="Zhu J."/>
            <person name="Ruan X."/>
            <person name="Zhao L."/>
            <person name="Wei J."/>
            <person name="Que T."/>
            <person name="Du C."/>
            <person name="Cheng J."/>
            <person name="Dai P."/>
            <person name="Han X."/>
            <person name="Huang E."/>
            <person name="Gao Y."/>
            <person name="Liu J."/>
            <person name="Shao H."/>
            <person name="Ye R."/>
            <person name="Li L."/>
            <person name="Wei W."/>
            <person name="Wang X."/>
            <person name="Wang C."/>
            <person name="Huo Q."/>
            <person name="Li W."/>
            <person name="Guo W."/>
            <person name="Chen H."/>
            <person name="Chen S."/>
            <person name="Zhou L."/>
            <person name="Zhou L."/>
            <person name="Ni X."/>
            <person name="Tian J."/>
            <person name="Zhou Y."/>
            <person name="Sheng Y."/>
            <person name="Liu T."/>
            <person name="Pan Y."/>
            <person name="Xia L."/>
            <person name="Li J."/>
            <person name="Zhao F."/>
            <person name="Cao W."/>
        </authorList>
    </citation>
    <scope>NUCLEOTIDE SEQUENCE</scope>
    <source>
        <strain evidence="1">Rsan-2018</strain>
        <tissue evidence="1">Larvae</tissue>
    </source>
</reference>
<evidence type="ECO:0000313" key="2">
    <source>
        <dbReference type="Proteomes" id="UP000821837"/>
    </source>
</evidence>
<protein>
    <submittedName>
        <fullName evidence="1">Uncharacterized protein</fullName>
    </submittedName>
</protein>
<keyword evidence="2" id="KW-1185">Reference proteome</keyword>
<dbReference type="AlphaFoldDB" id="A0A9D4YRZ1"/>
<reference evidence="1" key="1">
    <citation type="journal article" date="2020" name="Cell">
        <title>Large-Scale Comparative Analyses of Tick Genomes Elucidate Their Genetic Diversity and Vector Capacities.</title>
        <authorList>
            <consortium name="Tick Genome and Microbiome Consortium (TIGMIC)"/>
            <person name="Jia N."/>
            <person name="Wang J."/>
            <person name="Shi W."/>
            <person name="Du L."/>
            <person name="Sun Y."/>
            <person name="Zhan W."/>
            <person name="Jiang J.F."/>
            <person name="Wang Q."/>
            <person name="Zhang B."/>
            <person name="Ji P."/>
            <person name="Bell-Sakyi L."/>
            <person name="Cui X.M."/>
            <person name="Yuan T.T."/>
            <person name="Jiang B.G."/>
            <person name="Yang W.F."/>
            <person name="Lam T.T."/>
            <person name="Chang Q.C."/>
            <person name="Ding S.J."/>
            <person name="Wang X.J."/>
            <person name="Zhu J.G."/>
            <person name="Ruan X.D."/>
            <person name="Zhao L."/>
            <person name="Wei J.T."/>
            <person name="Ye R.Z."/>
            <person name="Que T.C."/>
            <person name="Du C.H."/>
            <person name="Zhou Y.H."/>
            <person name="Cheng J.X."/>
            <person name="Dai P.F."/>
            <person name="Guo W.B."/>
            <person name="Han X.H."/>
            <person name="Huang E.J."/>
            <person name="Li L.F."/>
            <person name="Wei W."/>
            <person name="Gao Y.C."/>
            <person name="Liu J.Z."/>
            <person name="Shao H.Z."/>
            <person name="Wang X."/>
            <person name="Wang C.C."/>
            <person name="Yang T.C."/>
            <person name="Huo Q.B."/>
            <person name="Li W."/>
            <person name="Chen H.Y."/>
            <person name="Chen S.E."/>
            <person name="Zhou L.G."/>
            <person name="Ni X.B."/>
            <person name="Tian J.H."/>
            <person name="Sheng Y."/>
            <person name="Liu T."/>
            <person name="Pan Y.S."/>
            <person name="Xia L.Y."/>
            <person name="Li J."/>
            <person name="Zhao F."/>
            <person name="Cao W.C."/>
        </authorList>
    </citation>
    <scope>NUCLEOTIDE SEQUENCE</scope>
    <source>
        <strain evidence="1">Rsan-2018</strain>
    </source>
</reference>
<comment type="caution">
    <text evidence="1">The sequence shown here is derived from an EMBL/GenBank/DDBJ whole genome shotgun (WGS) entry which is preliminary data.</text>
</comment>